<keyword evidence="2" id="KW-0004">4Fe-4S</keyword>
<dbReference type="InterPro" id="IPR050954">
    <property type="entry name" value="ET_IronSulfur_Cluster-Binding"/>
</dbReference>
<dbReference type="InterPro" id="IPR017896">
    <property type="entry name" value="4Fe4S_Fe-S-bd"/>
</dbReference>
<gene>
    <name evidence="9" type="primary">dmsB_1</name>
    <name evidence="9" type="ORF">CLOSAC_02170</name>
</gene>
<reference evidence="9 10" key="1">
    <citation type="submission" date="2016-05" db="EMBL/GenBank/DDBJ databases">
        <title>Microbial solvent formation.</title>
        <authorList>
            <person name="Poehlein A."/>
            <person name="Montoya Solano J.D."/>
            <person name="Flitsch S."/>
            <person name="Krabben P."/>
            <person name="Duerre P."/>
            <person name="Daniel R."/>
        </authorList>
    </citation>
    <scope>NUCLEOTIDE SEQUENCE [LARGE SCALE GENOMIC DNA]</scope>
    <source>
        <strain evidence="9 10">L1-8</strain>
    </source>
</reference>
<evidence type="ECO:0000256" key="4">
    <source>
        <dbReference type="ARBA" id="ARBA00022737"/>
    </source>
</evidence>
<evidence type="ECO:0000313" key="9">
    <source>
        <dbReference type="EMBL" id="OOM15946.1"/>
    </source>
</evidence>
<dbReference type="PANTHER" id="PTHR43177">
    <property type="entry name" value="PROTEIN NRFC"/>
    <property type="match status" value="1"/>
</dbReference>
<comment type="caution">
    <text evidence="9">The sequence shown here is derived from an EMBL/GenBank/DDBJ whole genome shotgun (WGS) entry which is preliminary data.</text>
</comment>
<evidence type="ECO:0000256" key="5">
    <source>
        <dbReference type="ARBA" id="ARBA00022982"/>
    </source>
</evidence>
<organism evidence="9 10">
    <name type="scientific">Clostridium saccharobutylicum</name>
    <dbReference type="NCBI Taxonomy" id="169679"/>
    <lineage>
        <taxon>Bacteria</taxon>
        <taxon>Bacillati</taxon>
        <taxon>Bacillota</taxon>
        <taxon>Clostridia</taxon>
        <taxon>Eubacteriales</taxon>
        <taxon>Clostridiaceae</taxon>
        <taxon>Clostridium</taxon>
    </lineage>
</organism>
<keyword evidence="3" id="KW-0479">Metal-binding</keyword>
<dbReference type="PROSITE" id="PS51379">
    <property type="entry name" value="4FE4S_FER_2"/>
    <property type="match status" value="3"/>
</dbReference>
<keyword evidence="5" id="KW-0249">Electron transport</keyword>
<protein>
    <submittedName>
        <fullName evidence="9">Anaerobic dimethyl sulfoxide reductase chain B</fullName>
    </submittedName>
</protein>
<feature type="domain" description="4Fe-4S ferredoxin-type" evidence="8">
    <location>
        <begin position="4"/>
        <end position="34"/>
    </location>
</feature>
<dbReference type="GO" id="GO:0046872">
    <property type="term" value="F:metal ion binding"/>
    <property type="evidence" value="ECO:0007669"/>
    <property type="project" value="UniProtKB-KW"/>
</dbReference>
<dbReference type="InterPro" id="IPR017900">
    <property type="entry name" value="4Fe4S_Fe_S_CS"/>
</dbReference>
<dbReference type="SUPFAM" id="SSF54862">
    <property type="entry name" value="4Fe-4S ferredoxins"/>
    <property type="match status" value="1"/>
</dbReference>
<dbReference type="AlphaFoldDB" id="A0A1S8NHH3"/>
<feature type="domain" description="4Fe-4S ferredoxin-type" evidence="8">
    <location>
        <begin position="48"/>
        <end position="80"/>
    </location>
</feature>
<evidence type="ECO:0000259" key="8">
    <source>
        <dbReference type="PROSITE" id="PS51379"/>
    </source>
</evidence>
<proteinExistence type="predicted"/>
<evidence type="ECO:0000313" key="10">
    <source>
        <dbReference type="Proteomes" id="UP000191154"/>
    </source>
</evidence>
<name>A0A1S8NHH3_CLOSA</name>
<dbReference type="PROSITE" id="PS00198">
    <property type="entry name" value="4FE4S_FER_1"/>
    <property type="match status" value="1"/>
</dbReference>
<sequence length="200" mass="22126">MERLGFYYDMTTCIGCGACQVACKDVNKLRSGEFYRRVETISMDVNDNEEHYHYSGACNHCAEPACVEVCPVGSMYVAEDGTVRHDDGKCIGCGACAWYCPYGAVSFSQTKGVAQKCESCYERREKGLAPACVAACTTHSLKFGKLDEIGEESAVQTLPFLPSPEQTKPSIKISVPKDLNDENLKHQVRRTVWKIEGENI</sequence>
<feature type="domain" description="4Fe-4S ferredoxin-type" evidence="8">
    <location>
        <begin position="81"/>
        <end position="110"/>
    </location>
</feature>
<evidence type="ECO:0000256" key="6">
    <source>
        <dbReference type="ARBA" id="ARBA00023004"/>
    </source>
</evidence>
<evidence type="ECO:0000256" key="3">
    <source>
        <dbReference type="ARBA" id="ARBA00022723"/>
    </source>
</evidence>
<dbReference type="Pfam" id="PF13247">
    <property type="entry name" value="Fer4_11"/>
    <property type="match status" value="1"/>
</dbReference>
<evidence type="ECO:0000256" key="7">
    <source>
        <dbReference type="ARBA" id="ARBA00023014"/>
    </source>
</evidence>
<accession>A0A1S8NHH3</accession>
<evidence type="ECO:0000256" key="1">
    <source>
        <dbReference type="ARBA" id="ARBA00022448"/>
    </source>
</evidence>
<dbReference type="PANTHER" id="PTHR43177:SF5">
    <property type="entry name" value="ANAEROBIC DIMETHYL SULFOXIDE REDUCTASE CHAIN B-RELATED"/>
    <property type="match status" value="1"/>
</dbReference>
<keyword evidence="7" id="KW-0411">Iron-sulfur</keyword>
<keyword evidence="6" id="KW-0408">Iron</keyword>
<dbReference type="GO" id="GO:0051539">
    <property type="term" value="F:4 iron, 4 sulfur cluster binding"/>
    <property type="evidence" value="ECO:0007669"/>
    <property type="project" value="UniProtKB-KW"/>
</dbReference>
<dbReference type="EMBL" id="LZYZ01000001">
    <property type="protein sequence ID" value="OOM15946.1"/>
    <property type="molecule type" value="Genomic_DNA"/>
</dbReference>
<keyword evidence="1" id="KW-0813">Transport</keyword>
<evidence type="ECO:0000256" key="2">
    <source>
        <dbReference type="ARBA" id="ARBA00022485"/>
    </source>
</evidence>
<dbReference type="CDD" id="cd16371">
    <property type="entry name" value="DMSOR_beta_like"/>
    <property type="match status" value="1"/>
</dbReference>
<dbReference type="Proteomes" id="UP000191154">
    <property type="component" value="Unassembled WGS sequence"/>
</dbReference>
<dbReference type="Gene3D" id="3.30.70.20">
    <property type="match status" value="2"/>
</dbReference>
<keyword evidence="4" id="KW-0677">Repeat</keyword>